<evidence type="ECO:0000313" key="3">
    <source>
        <dbReference type="Proteomes" id="UP000013523"/>
    </source>
</evidence>
<keyword evidence="3" id="KW-1185">Reference proteome</keyword>
<name>R4JZC3_CLOPA</name>
<accession>R4JZC3</accession>
<sequence>MHQDNESKYCKQCNHSYEERLSIRSEEKKKIVEKALMFIREGKSYFFDVSTSIQFLAQSIDKKITVYTHSIDNLYILSEKKDVEVHSVGNTLNKNNRFFYSEDNKNYFEGINFDVAFLGATAITKDGIYYDDKEDADIKREAAKKAKRVILLAEHEKYKNVSCYKGLDLNEIDIIIVDPMSCNSFVDIIVSQNINIDPHSLIIM</sequence>
<dbReference type="RefSeq" id="WP_015614500.1">
    <property type="nucleotide sequence ID" value="NC_021182.1"/>
</dbReference>
<dbReference type="eggNOG" id="COG1349">
    <property type="taxonomic scope" value="Bacteria"/>
</dbReference>
<dbReference type="InterPro" id="IPR014036">
    <property type="entry name" value="DeoR-like_C"/>
</dbReference>
<dbReference type="Pfam" id="PF00455">
    <property type="entry name" value="DeoRC"/>
    <property type="match status" value="1"/>
</dbReference>
<dbReference type="EMBL" id="CP003261">
    <property type="protein sequence ID" value="AGK96177.1"/>
    <property type="molecule type" value="Genomic_DNA"/>
</dbReference>
<feature type="domain" description="DeoR-like transcriptional repressor C-terminal sensor" evidence="1">
    <location>
        <begin position="25"/>
        <end position="178"/>
    </location>
</feature>
<evidence type="ECO:0000313" key="2">
    <source>
        <dbReference type="EMBL" id="AGK96177.1"/>
    </source>
</evidence>
<reference evidence="2 3" key="1">
    <citation type="submission" date="2012-01" db="EMBL/GenBank/DDBJ databases">
        <title>Complete sequence of chromosome of Clostridium pasteurianum BC1.</title>
        <authorList>
            <consortium name="US DOE Joint Genome Institute"/>
            <person name="Lucas S."/>
            <person name="Han J."/>
            <person name="Lapidus A."/>
            <person name="Cheng J.-F."/>
            <person name="Goodwin L."/>
            <person name="Pitluck S."/>
            <person name="Peters L."/>
            <person name="Mikhailova N."/>
            <person name="Teshima H."/>
            <person name="Detter J.C."/>
            <person name="Han C."/>
            <person name="Tapia R."/>
            <person name="Land M."/>
            <person name="Hauser L."/>
            <person name="Kyrpides N."/>
            <person name="Ivanova N."/>
            <person name="Pagani I."/>
            <person name="Dunn J."/>
            <person name="Taghavi S."/>
            <person name="Francis A."/>
            <person name="van der Lelie D."/>
            <person name="Woyke T."/>
        </authorList>
    </citation>
    <scope>NUCLEOTIDE SEQUENCE [LARGE SCALE GENOMIC DNA]</scope>
    <source>
        <strain evidence="2 3">BC1</strain>
    </source>
</reference>
<dbReference type="SMART" id="SM01134">
    <property type="entry name" value="DeoRC"/>
    <property type="match status" value="1"/>
</dbReference>
<dbReference type="SUPFAM" id="SSF100950">
    <property type="entry name" value="NagB/RpiA/CoA transferase-like"/>
    <property type="match status" value="1"/>
</dbReference>
<proteinExistence type="predicted"/>
<evidence type="ECO:0000259" key="1">
    <source>
        <dbReference type="Pfam" id="PF00455"/>
    </source>
</evidence>
<dbReference type="PATRIC" id="fig|86416.3.peg.1185"/>
<dbReference type="STRING" id="86416.Clopa_1184"/>
<gene>
    <name evidence="2" type="ORF">Clopa_1184</name>
</gene>
<dbReference type="PANTHER" id="PTHR30363:SF51">
    <property type="entry name" value="HTH-TYPE TRANSCRIPTIONAL REPRESSOR GLCR"/>
    <property type="match status" value="1"/>
</dbReference>
<dbReference type="AlphaFoldDB" id="R4JZC3"/>
<dbReference type="OrthoDB" id="9797223at2"/>
<protein>
    <submittedName>
        <fullName evidence="2">Transcriptional regulator of sugar metabolism</fullName>
    </submittedName>
</protein>
<dbReference type="Proteomes" id="UP000013523">
    <property type="component" value="Chromosome"/>
</dbReference>
<dbReference type="HOGENOM" id="CLU_060699_2_0_9"/>
<organism evidence="2 3">
    <name type="scientific">Clostridium pasteurianum BC1</name>
    <dbReference type="NCBI Taxonomy" id="86416"/>
    <lineage>
        <taxon>Bacteria</taxon>
        <taxon>Bacillati</taxon>
        <taxon>Bacillota</taxon>
        <taxon>Clostridia</taxon>
        <taxon>Eubacteriales</taxon>
        <taxon>Clostridiaceae</taxon>
        <taxon>Clostridium</taxon>
    </lineage>
</organism>
<dbReference type="InterPro" id="IPR050313">
    <property type="entry name" value="Carb_Metab_HTH_regulators"/>
</dbReference>
<dbReference type="PANTHER" id="PTHR30363">
    <property type="entry name" value="HTH-TYPE TRANSCRIPTIONAL REGULATOR SRLR-RELATED"/>
    <property type="match status" value="1"/>
</dbReference>
<dbReference type="KEGG" id="cpas:Clopa_1184"/>
<dbReference type="InterPro" id="IPR037171">
    <property type="entry name" value="NagB/RpiA_transferase-like"/>
</dbReference>